<dbReference type="InterPro" id="IPR036390">
    <property type="entry name" value="WH_DNA-bd_sf"/>
</dbReference>
<gene>
    <name evidence="11" type="ORF">GCM10023352_04100</name>
</gene>
<dbReference type="EMBL" id="BAABKP010000001">
    <property type="protein sequence ID" value="GAA4789394.1"/>
    <property type="molecule type" value="Genomic_DNA"/>
</dbReference>
<dbReference type="InterPro" id="IPR043135">
    <property type="entry name" value="Fur_C"/>
</dbReference>
<comment type="similarity">
    <text evidence="2">Belongs to the Fur family.</text>
</comment>
<reference evidence="12" key="1">
    <citation type="journal article" date="2019" name="Int. J. Syst. Evol. Microbiol.">
        <title>The Global Catalogue of Microorganisms (GCM) 10K type strain sequencing project: providing services to taxonomists for standard genome sequencing and annotation.</title>
        <authorList>
            <consortium name="The Broad Institute Genomics Platform"/>
            <consortium name="The Broad Institute Genome Sequencing Center for Infectious Disease"/>
            <person name="Wu L."/>
            <person name="Ma J."/>
        </authorList>
    </citation>
    <scope>NUCLEOTIDE SEQUENCE [LARGE SCALE GENOMIC DNA]</scope>
    <source>
        <strain evidence="12">JCM 18541</strain>
    </source>
</reference>
<evidence type="ECO:0000256" key="6">
    <source>
        <dbReference type="ARBA" id="ARBA00022833"/>
    </source>
</evidence>
<evidence type="ECO:0000256" key="4">
    <source>
        <dbReference type="ARBA" id="ARBA00022491"/>
    </source>
</evidence>
<dbReference type="PANTHER" id="PTHR33202:SF18">
    <property type="entry name" value="TRANSCRIPTIONAL REGULATOR FURA"/>
    <property type="match status" value="1"/>
</dbReference>
<evidence type="ECO:0000256" key="10">
    <source>
        <dbReference type="ARBA" id="ARBA00023163"/>
    </source>
</evidence>
<evidence type="ECO:0000256" key="5">
    <source>
        <dbReference type="ARBA" id="ARBA00022723"/>
    </source>
</evidence>
<evidence type="ECO:0000313" key="12">
    <source>
        <dbReference type="Proteomes" id="UP001500187"/>
    </source>
</evidence>
<dbReference type="InterPro" id="IPR036388">
    <property type="entry name" value="WH-like_DNA-bd_sf"/>
</dbReference>
<evidence type="ECO:0000256" key="3">
    <source>
        <dbReference type="ARBA" id="ARBA00022490"/>
    </source>
</evidence>
<name>A0ABP9B2Q8_9MICC</name>
<keyword evidence="5" id="KW-0479">Metal-binding</keyword>
<keyword evidence="9" id="KW-0238">DNA-binding</keyword>
<evidence type="ECO:0000256" key="7">
    <source>
        <dbReference type="ARBA" id="ARBA00023004"/>
    </source>
</evidence>
<accession>A0ABP9B2Q8</accession>
<comment type="subcellular location">
    <subcellularLocation>
        <location evidence="1">Cytoplasm</location>
    </subcellularLocation>
</comment>
<dbReference type="Gene3D" id="3.30.1490.190">
    <property type="match status" value="1"/>
</dbReference>
<dbReference type="Pfam" id="PF01475">
    <property type="entry name" value="FUR"/>
    <property type="match status" value="1"/>
</dbReference>
<comment type="caution">
    <text evidence="11">The sequence shown here is derived from an EMBL/GenBank/DDBJ whole genome shotgun (WGS) entry which is preliminary data.</text>
</comment>
<organism evidence="11 12">
    <name type="scientific">Rothia endophytica</name>
    <dbReference type="NCBI Taxonomy" id="1324766"/>
    <lineage>
        <taxon>Bacteria</taxon>
        <taxon>Bacillati</taxon>
        <taxon>Actinomycetota</taxon>
        <taxon>Actinomycetes</taxon>
        <taxon>Micrococcales</taxon>
        <taxon>Micrococcaceae</taxon>
        <taxon>Rothia</taxon>
    </lineage>
</organism>
<dbReference type="PANTHER" id="PTHR33202">
    <property type="entry name" value="ZINC UPTAKE REGULATION PROTEIN"/>
    <property type="match status" value="1"/>
</dbReference>
<keyword evidence="8" id="KW-0805">Transcription regulation</keyword>
<keyword evidence="12" id="KW-1185">Reference proteome</keyword>
<keyword evidence="3" id="KW-0963">Cytoplasm</keyword>
<dbReference type="InterPro" id="IPR002481">
    <property type="entry name" value="FUR"/>
</dbReference>
<evidence type="ECO:0000313" key="11">
    <source>
        <dbReference type="EMBL" id="GAA4789394.1"/>
    </source>
</evidence>
<keyword evidence="4" id="KW-0678">Repressor</keyword>
<dbReference type="SUPFAM" id="SSF46785">
    <property type="entry name" value="Winged helix' DNA-binding domain"/>
    <property type="match status" value="1"/>
</dbReference>
<sequence length="139" mass="14951">MESKQITEALRGAGLRVTAPRVTTIGVVAEQPHLQADAIAAEVRKRLGSVSTQAIYDILNALTSAGILRRAAVDGRTSRFELDSGDNHHHIVCTVCGRLEDIPCFEQATPCMHPPKGTGFDIKIAEVLFRGVCADCQTP</sequence>
<proteinExistence type="inferred from homology"/>
<keyword evidence="10" id="KW-0804">Transcription</keyword>
<evidence type="ECO:0000256" key="8">
    <source>
        <dbReference type="ARBA" id="ARBA00023015"/>
    </source>
</evidence>
<dbReference type="Gene3D" id="1.10.10.10">
    <property type="entry name" value="Winged helix-like DNA-binding domain superfamily/Winged helix DNA-binding domain"/>
    <property type="match status" value="1"/>
</dbReference>
<evidence type="ECO:0000256" key="2">
    <source>
        <dbReference type="ARBA" id="ARBA00007957"/>
    </source>
</evidence>
<dbReference type="CDD" id="cd07153">
    <property type="entry name" value="Fur_like"/>
    <property type="match status" value="1"/>
</dbReference>
<evidence type="ECO:0000256" key="1">
    <source>
        <dbReference type="ARBA" id="ARBA00004496"/>
    </source>
</evidence>
<evidence type="ECO:0000256" key="9">
    <source>
        <dbReference type="ARBA" id="ARBA00023125"/>
    </source>
</evidence>
<protein>
    <submittedName>
        <fullName evidence="11">Fur family transcriptional regulator</fullName>
    </submittedName>
</protein>
<keyword evidence="6" id="KW-0862">Zinc</keyword>
<keyword evidence="7" id="KW-0408">Iron</keyword>
<dbReference type="RefSeq" id="WP_251379298.1">
    <property type="nucleotide sequence ID" value="NZ_BAABKP010000001.1"/>
</dbReference>
<dbReference type="Proteomes" id="UP001500187">
    <property type="component" value="Unassembled WGS sequence"/>
</dbReference>